<dbReference type="GO" id="GO:0016887">
    <property type="term" value="F:ATP hydrolysis activity"/>
    <property type="evidence" value="ECO:0007669"/>
    <property type="project" value="InterPro"/>
</dbReference>
<dbReference type="InterPro" id="IPR003959">
    <property type="entry name" value="ATPase_AAA_core"/>
</dbReference>
<feature type="domain" description="ATPase AAA-type core" evidence="4">
    <location>
        <begin position="587"/>
        <end position="654"/>
    </location>
</feature>
<dbReference type="InterPro" id="IPR038729">
    <property type="entry name" value="Rad50/SbcC_AAA"/>
</dbReference>
<evidence type="ECO:0000259" key="5">
    <source>
        <dbReference type="Pfam" id="PF13476"/>
    </source>
</evidence>
<evidence type="ECO:0000259" key="4">
    <source>
        <dbReference type="Pfam" id="PF13304"/>
    </source>
</evidence>
<sequence length="820" mass="89023">MTVDPQDDTVDRLIFDHLDHADLAEAAKDLVIAAVFGDEELSSVLGGADVRRPAPAPSERETAEPIGTYLESIEVTGFRGIGPTATLNLVPGPGLTIVTGRNGSGKSSFAEAAELALTGENKRWSGRTSVWKDGWRNLHATESPRIHVRLGVEGQRNGAAVRCDWAPGAGLDERTVFLQVAGEKRQSVADLGWAQPLELYRPFLSYAELGGLLSGRPSEMHDSLHRILGLGRLVEIETSLKSARRAMDDRRKLAAARLPELRDALARHTDPRARAAEEALAGRVADLDQLGTLATTDEPADATTSVPLRQLDVLDLPDRDDLVRLVERLRGALREIDELAGTSVDEAWALAKLLGDALRHRAGHPGQPCPVCGGRTLDDEWAAEAQARLRGLTERAERLDEAHETESDARRALGGWLAPLPPALGVDLGADGVESADARLAWQHWDDLIGAGDARKIAETALDTFDALVAALLPVKAAARRALDRRHAAWQPLADQLRAWIDTERSSRQAARMLTALKAAVTWLQRVGGQIRNDKLAPVAAEATEIWNTLRQESNVDLGSIQLAGTGNSRRVDLSVNVDGVPGAALGVMSQGELHSLALALFLPRATMPESPFRFLVIDDPVQSMDPAKVYGLARVLDQVARHRQVIVFTHDDRLPAAVRHLQLQARVRIVSRLAQSQVTVAGDAHGDPARRYLDDAMVVARDEEMTDAVRRPVVCNLVRDALEYTCHELIRTRDFKAGRPIAETEQALNDAQGLSPTLALALLSDHRRFKELRDPLEKLHPAAPRVVGFANRGAHGDSYGDLAALVADARAVVGRLSRS</sequence>
<protein>
    <recommendedName>
        <fullName evidence="3">Nuclease SbcCD subunit C</fullName>
    </recommendedName>
</protein>
<evidence type="ECO:0000313" key="6">
    <source>
        <dbReference type="EMBL" id="SNS77193.1"/>
    </source>
</evidence>
<dbReference type="Gene3D" id="3.40.50.300">
    <property type="entry name" value="P-loop containing nucleotide triphosphate hydrolases"/>
    <property type="match status" value="2"/>
</dbReference>
<feature type="domain" description="Rad50/SbcC-type AAA" evidence="5">
    <location>
        <begin position="73"/>
        <end position="129"/>
    </location>
</feature>
<accession>A0A239H8Q7</accession>
<dbReference type="Pfam" id="PF13304">
    <property type="entry name" value="AAA_21"/>
    <property type="match status" value="1"/>
</dbReference>
<gene>
    <name evidence="6" type="ORF">SAMN05421812_101727</name>
</gene>
<proteinExistence type="inferred from homology"/>
<evidence type="ECO:0000256" key="3">
    <source>
        <dbReference type="ARBA" id="ARBA00013368"/>
    </source>
</evidence>
<reference evidence="6 7" key="1">
    <citation type="submission" date="2017-06" db="EMBL/GenBank/DDBJ databases">
        <authorList>
            <person name="Kim H.J."/>
            <person name="Triplett B.A."/>
        </authorList>
    </citation>
    <scope>NUCLEOTIDE SEQUENCE [LARGE SCALE GENOMIC DNA]</scope>
    <source>
        <strain evidence="6 7">CGMCC 4.5593</strain>
    </source>
</reference>
<dbReference type="EMBL" id="FZPH01000001">
    <property type="protein sequence ID" value="SNS77193.1"/>
    <property type="molecule type" value="Genomic_DNA"/>
</dbReference>
<dbReference type="Proteomes" id="UP000198362">
    <property type="component" value="Unassembled WGS sequence"/>
</dbReference>
<dbReference type="PANTHER" id="PTHR32114:SF2">
    <property type="entry name" value="ABC TRANSPORTER ABCH.3"/>
    <property type="match status" value="1"/>
</dbReference>
<dbReference type="GO" id="GO:0006302">
    <property type="term" value="P:double-strand break repair"/>
    <property type="evidence" value="ECO:0007669"/>
    <property type="project" value="InterPro"/>
</dbReference>
<keyword evidence="7" id="KW-1185">Reference proteome</keyword>
<dbReference type="Pfam" id="PF13476">
    <property type="entry name" value="AAA_23"/>
    <property type="match status" value="1"/>
</dbReference>
<dbReference type="InterPro" id="IPR027417">
    <property type="entry name" value="P-loop_NTPase"/>
</dbReference>
<name>A0A239H8Q7_9ACTN</name>
<organism evidence="6 7">
    <name type="scientific">Asanoa hainanensis</name>
    <dbReference type="NCBI Taxonomy" id="560556"/>
    <lineage>
        <taxon>Bacteria</taxon>
        <taxon>Bacillati</taxon>
        <taxon>Actinomycetota</taxon>
        <taxon>Actinomycetes</taxon>
        <taxon>Micromonosporales</taxon>
        <taxon>Micromonosporaceae</taxon>
        <taxon>Asanoa</taxon>
    </lineage>
</organism>
<dbReference type="OrthoDB" id="4428168at2"/>
<evidence type="ECO:0000313" key="7">
    <source>
        <dbReference type="Proteomes" id="UP000198362"/>
    </source>
</evidence>
<dbReference type="AlphaFoldDB" id="A0A239H8Q7"/>
<evidence type="ECO:0000256" key="1">
    <source>
        <dbReference type="ARBA" id="ARBA00006930"/>
    </source>
</evidence>
<evidence type="ECO:0000256" key="2">
    <source>
        <dbReference type="ARBA" id="ARBA00011322"/>
    </source>
</evidence>
<comment type="subunit">
    <text evidence="2">Heterodimer of SbcC and SbcD.</text>
</comment>
<dbReference type="SUPFAM" id="SSF52540">
    <property type="entry name" value="P-loop containing nucleoside triphosphate hydrolases"/>
    <property type="match status" value="1"/>
</dbReference>
<comment type="similarity">
    <text evidence="1">Belongs to the SMC family. SbcC subfamily.</text>
</comment>
<dbReference type="RefSeq" id="WP_089244553.1">
    <property type="nucleotide sequence ID" value="NZ_FZPH01000001.1"/>
</dbReference>
<dbReference type="PANTHER" id="PTHR32114">
    <property type="entry name" value="ABC TRANSPORTER ABCH.3"/>
    <property type="match status" value="1"/>
</dbReference>